<protein>
    <submittedName>
        <fullName evidence="1">Uncharacterized protein</fullName>
    </submittedName>
</protein>
<evidence type="ECO:0000313" key="2">
    <source>
        <dbReference type="Proteomes" id="UP000030351"/>
    </source>
</evidence>
<comment type="caution">
    <text evidence="1">The sequence shown here is derived from an EMBL/GenBank/DDBJ whole genome shotgun (WGS) entry which is preliminary data.</text>
</comment>
<dbReference type="EMBL" id="JRUQ01000062">
    <property type="protein sequence ID" value="KGT88314.1"/>
    <property type="molecule type" value="Genomic_DNA"/>
</dbReference>
<proteinExistence type="predicted"/>
<organism evidence="1 2">
    <name type="scientific">Erwinia typographi</name>
    <dbReference type="NCBI Taxonomy" id="371042"/>
    <lineage>
        <taxon>Bacteria</taxon>
        <taxon>Pseudomonadati</taxon>
        <taxon>Pseudomonadota</taxon>
        <taxon>Gammaproteobacteria</taxon>
        <taxon>Enterobacterales</taxon>
        <taxon>Erwiniaceae</taxon>
        <taxon>Erwinia</taxon>
    </lineage>
</organism>
<evidence type="ECO:0000313" key="1">
    <source>
        <dbReference type="EMBL" id="KGT88314.1"/>
    </source>
</evidence>
<sequence length="216" mass="24403">MKILNINAFERLAAQRLVTIAEVVNAIYAINPNTKVKDLNEDDVEEIQDIRKAVTRNIRYLKIRVGSVNEELDADLAFAAAYDYISEDITPKEIIERIKDAVIAFHYSNDWQNYMMAFGGRSLVEIVGQVRKTGRGQHRKSDEEKGNQKMMGLLIKLLADKHSSGKYGETHKPKISEIYKDVLALAEKEKISDKGIKRATFNAKASAALKAVYDEN</sequence>
<dbReference type="eggNOG" id="ENOG50334U3">
    <property type="taxonomic scope" value="Bacteria"/>
</dbReference>
<accession>A0A0A3YS08</accession>
<name>A0A0A3YS08_9GAMM</name>
<gene>
    <name evidence="1" type="ORF">NG99_21380</name>
</gene>
<dbReference type="RefSeq" id="WP_034897503.1">
    <property type="nucleotide sequence ID" value="NZ_JRUQ01000062.1"/>
</dbReference>
<reference evidence="1 2" key="1">
    <citation type="submission" date="2014-10" db="EMBL/GenBank/DDBJ databases">
        <title>Genome sequence of Erwinia typographi M043b.</title>
        <authorList>
            <person name="Chan K.-G."/>
            <person name="Tan W.-S."/>
        </authorList>
    </citation>
    <scope>NUCLEOTIDE SEQUENCE [LARGE SCALE GENOMIC DNA]</scope>
    <source>
        <strain evidence="1 2">M043b</strain>
    </source>
</reference>
<dbReference type="AlphaFoldDB" id="A0A0A3YS08"/>
<dbReference type="Proteomes" id="UP000030351">
    <property type="component" value="Unassembled WGS sequence"/>
</dbReference>
<dbReference type="OrthoDB" id="6556238at2"/>
<keyword evidence="2" id="KW-1185">Reference proteome</keyword>